<dbReference type="RefSeq" id="XP_008084193.1">
    <property type="nucleotide sequence ID" value="XM_008086002.1"/>
</dbReference>
<dbReference type="EMBL" id="KE145368">
    <property type="protein sequence ID" value="EPE28285.1"/>
    <property type="molecule type" value="Genomic_DNA"/>
</dbReference>
<organism evidence="2 3">
    <name type="scientific">Glarea lozoyensis (strain ATCC 20868 / MF5171)</name>
    <dbReference type="NCBI Taxonomy" id="1116229"/>
    <lineage>
        <taxon>Eukaryota</taxon>
        <taxon>Fungi</taxon>
        <taxon>Dikarya</taxon>
        <taxon>Ascomycota</taxon>
        <taxon>Pezizomycotina</taxon>
        <taxon>Leotiomycetes</taxon>
        <taxon>Helotiales</taxon>
        <taxon>Helotiaceae</taxon>
        <taxon>Glarea</taxon>
    </lineage>
</organism>
<dbReference type="AlphaFoldDB" id="S3CRL6"/>
<keyword evidence="1" id="KW-0812">Transmembrane</keyword>
<reference evidence="2 3" key="1">
    <citation type="journal article" date="2013" name="BMC Genomics">
        <title>Genomics-driven discovery of the pneumocandin biosynthetic gene cluster in the fungus Glarea lozoyensis.</title>
        <authorList>
            <person name="Chen L."/>
            <person name="Yue Q."/>
            <person name="Zhang X."/>
            <person name="Xiang M."/>
            <person name="Wang C."/>
            <person name="Li S."/>
            <person name="Che Y."/>
            <person name="Ortiz-Lopez F.J."/>
            <person name="Bills G.F."/>
            <person name="Liu X."/>
            <person name="An Z."/>
        </authorList>
    </citation>
    <scope>NUCLEOTIDE SEQUENCE [LARGE SCALE GENOMIC DNA]</scope>
    <source>
        <strain evidence="3">ATCC 20868 / MF5171</strain>
    </source>
</reference>
<dbReference type="GeneID" id="19468453"/>
<evidence type="ECO:0000313" key="3">
    <source>
        <dbReference type="Proteomes" id="UP000016922"/>
    </source>
</evidence>
<keyword evidence="1" id="KW-0472">Membrane</keyword>
<dbReference type="Proteomes" id="UP000016922">
    <property type="component" value="Unassembled WGS sequence"/>
</dbReference>
<gene>
    <name evidence="2" type="ORF">GLAREA_09405</name>
</gene>
<proteinExistence type="predicted"/>
<name>S3CRL6_GLAL2</name>
<sequence>MTRQNVPARLTTPEPSMSDEHILFEINQIRHELRKVNNNLSQIQDAFKSPPKCKPPFRYKVAALVVFACLAFSAYMAGFVAAGAWIPKGYYVLFVEKRDTGEL</sequence>
<keyword evidence="3" id="KW-1185">Reference proteome</keyword>
<feature type="transmembrane region" description="Helical" evidence="1">
    <location>
        <begin position="61"/>
        <end position="86"/>
    </location>
</feature>
<dbReference type="HOGENOM" id="CLU_2264029_0_0_1"/>
<protein>
    <submittedName>
        <fullName evidence="2">Uncharacterized protein</fullName>
    </submittedName>
</protein>
<evidence type="ECO:0000256" key="1">
    <source>
        <dbReference type="SAM" id="Phobius"/>
    </source>
</evidence>
<accession>S3CRL6</accession>
<evidence type="ECO:0000313" key="2">
    <source>
        <dbReference type="EMBL" id="EPE28285.1"/>
    </source>
</evidence>
<keyword evidence="1" id="KW-1133">Transmembrane helix</keyword>
<dbReference type="KEGG" id="glz:GLAREA_09405"/>